<protein>
    <submittedName>
        <fullName evidence="2">DUF2479 domain-containing protein</fullName>
    </submittedName>
</protein>
<accession>A0A3E2NCP8</accession>
<dbReference type="RefSeq" id="WP_117417223.1">
    <property type="nucleotide sequence ID" value="NZ_QOHO01000031.1"/>
</dbReference>
<dbReference type="EMBL" id="QOHO01000031">
    <property type="protein sequence ID" value="RFZ78797.1"/>
    <property type="molecule type" value="Genomic_DNA"/>
</dbReference>
<sequence length="337" mass="37073">MNYDIELNANDSSVLETQYAFTQGDYGQIQFSIRVKADGAYVTNAQRAYIVFTLPNGYVVTGADMTKSVATYTYPFQGSELQVPGTIVADVKLVYTDGQMSSNKFSFICRYDPLHDKSFNAGPYISQLQQIVDDGQIKINYLQSLIEILQGEVGETGLTKNDLQSTRDPVAVGLKAIDAYLAQYMLIKGDLVNNALTTIAGVAPLDAAMGKTLQDQITTTNSNLTGLSSTVDSLSTDITSGIKPVTNRTANFVTDGTDYDTLSQPGWYYIYSTVHAPASNLGRVLVRVESIYVSGVWYTTQKAIELYSVGAIQPKVYERWVTNINDTFSWTSWIQTV</sequence>
<dbReference type="AlphaFoldDB" id="A0A3E2NCP8"/>
<gene>
    <name evidence="2" type="ORF">DS742_11850</name>
</gene>
<evidence type="ECO:0000313" key="3">
    <source>
        <dbReference type="Proteomes" id="UP000260680"/>
    </source>
</evidence>
<dbReference type="OrthoDB" id="9835577at2"/>
<dbReference type="Proteomes" id="UP000260680">
    <property type="component" value="Unassembled WGS sequence"/>
</dbReference>
<name>A0A3E2NCP8_9FIRM</name>
<proteinExistence type="predicted"/>
<organism evidence="2 3">
    <name type="scientific">Lacrimispora amygdalina</name>
    <dbReference type="NCBI Taxonomy" id="253257"/>
    <lineage>
        <taxon>Bacteria</taxon>
        <taxon>Bacillati</taxon>
        <taxon>Bacillota</taxon>
        <taxon>Clostridia</taxon>
        <taxon>Lachnospirales</taxon>
        <taxon>Lachnospiraceae</taxon>
        <taxon>Lacrimispora</taxon>
    </lineage>
</organism>
<dbReference type="Pfam" id="PF10651">
    <property type="entry name" value="BppU_N"/>
    <property type="match status" value="1"/>
</dbReference>
<dbReference type="InterPro" id="IPR018913">
    <property type="entry name" value="BppU_N"/>
</dbReference>
<feature type="domain" description="BppU N-terminal" evidence="1">
    <location>
        <begin position="4"/>
        <end position="133"/>
    </location>
</feature>
<comment type="caution">
    <text evidence="2">The sequence shown here is derived from an EMBL/GenBank/DDBJ whole genome shotgun (WGS) entry which is preliminary data.</text>
</comment>
<reference evidence="2 3" key="1">
    <citation type="submission" date="2018-07" db="EMBL/GenBank/DDBJ databases">
        <title>New species, Clostridium PI-S10-A1B.</title>
        <authorList>
            <person name="Krishna G."/>
            <person name="Summeta K."/>
            <person name="Shikha S."/>
            <person name="Prabhu P.B."/>
            <person name="Suresh K."/>
        </authorList>
    </citation>
    <scope>NUCLEOTIDE SEQUENCE [LARGE SCALE GENOMIC DNA]</scope>
    <source>
        <strain evidence="2 3">PI-S10-A1B</strain>
    </source>
</reference>
<evidence type="ECO:0000313" key="2">
    <source>
        <dbReference type="EMBL" id="RFZ78797.1"/>
    </source>
</evidence>
<evidence type="ECO:0000259" key="1">
    <source>
        <dbReference type="Pfam" id="PF10651"/>
    </source>
</evidence>